<dbReference type="Gene3D" id="3.40.80.10">
    <property type="entry name" value="Peptidoglycan recognition protein-like"/>
    <property type="match status" value="1"/>
</dbReference>
<dbReference type="OrthoDB" id="9794294at2"/>
<keyword evidence="4" id="KW-0961">Cell wall biogenesis/degradation</keyword>
<dbReference type="PANTHER" id="PTHR30417:SF1">
    <property type="entry name" value="N-ACETYLMURAMOYL-L-ALANINE AMIDASE AMID"/>
    <property type="match status" value="1"/>
</dbReference>
<protein>
    <recommendedName>
        <fullName evidence="2">N-acetylmuramoyl-L-alanine amidase</fullName>
        <ecNumber evidence="2">3.5.1.28</ecNumber>
    </recommendedName>
</protein>
<dbReference type="CDD" id="cd06583">
    <property type="entry name" value="PGRP"/>
    <property type="match status" value="1"/>
</dbReference>
<evidence type="ECO:0000256" key="4">
    <source>
        <dbReference type="ARBA" id="ARBA00023316"/>
    </source>
</evidence>
<comment type="catalytic activity">
    <reaction evidence="1">
        <text>Hydrolyzes the link between N-acetylmuramoyl residues and L-amino acid residues in certain cell-wall glycopeptides.</text>
        <dbReference type="EC" id="3.5.1.28"/>
    </reaction>
</comment>
<evidence type="ECO:0000313" key="6">
    <source>
        <dbReference type="EMBL" id="OUM21191.1"/>
    </source>
</evidence>
<dbReference type="AlphaFoldDB" id="A0A252F607"/>
<name>A0A252F607_9FIRM</name>
<dbReference type="InterPro" id="IPR036505">
    <property type="entry name" value="Amidase/PGRP_sf"/>
</dbReference>
<dbReference type="Gene3D" id="2.30.30.40">
    <property type="entry name" value="SH3 Domains"/>
    <property type="match status" value="1"/>
</dbReference>
<dbReference type="GO" id="GO:0071555">
    <property type="term" value="P:cell wall organization"/>
    <property type="evidence" value="ECO:0007669"/>
    <property type="project" value="UniProtKB-KW"/>
</dbReference>
<dbReference type="GO" id="GO:0009253">
    <property type="term" value="P:peptidoglycan catabolic process"/>
    <property type="evidence" value="ECO:0007669"/>
    <property type="project" value="InterPro"/>
</dbReference>
<keyword evidence="7" id="KW-1185">Reference proteome</keyword>
<dbReference type="EMBL" id="NHOC01000003">
    <property type="protein sequence ID" value="OUM21191.1"/>
    <property type="molecule type" value="Genomic_DNA"/>
</dbReference>
<dbReference type="SUPFAM" id="SSF55846">
    <property type="entry name" value="N-acetylmuramoyl-L-alanine amidase-like"/>
    <property type="match status" value="1"/>
</dbReference>
<dbReference type="Pfam" id="PF01510">
    <property type="entry name" value="Amidase_2"/>
    <property type="match status" value="1"/>
</dbReference>
<dbReference type="Proteomes" id="UP000194903">
    <property type="component" value="Unassembled WGS sequence"/>
</dbReference>
<dbReference type="PANTHER" id="PTHR30417">
    <property type="entry name" value="N-ACETYLMURAMOYL-L-ALANINE AMIDASE AMID"/>
    <property type="match status" value="1"/>
</dbReference>
<sequence>MYWNSCMRTRNRRILTMSKTITTGWISDKINGIAVTQSACSSQNYAACASRVASYIVIHYTGNSSDTAAANCNYFKTGGRGASAHFFADDTHIMQSVKLKDRAWHVGANSYKHKTCRNTNSIGIEMCTSGGYKVSAKTKQNAAYLCAYLCRLLGITAGQVDTYVLRHWDVTGKNCPAQMAGNGNAEWTAFKAEVKSILNGKPNASTSAPVSASSFKVQVSISNLNIRKGPGTNYARTGKKTGKGVFTITETKSGTGSKAGWGKLKSGAGWISLDYAKRI</sequence>
<dbReference type="SMART" id="SM00644">
    <property type="entry name" value="Ami_2"/>
    <property type="match status" value="1"/>
</dbReference>
<dbReference type="InterPro" id="IPR002502">
    <property type="entry name" value="Amidase_domain"/>
</dbReference>
<evidence type="ECO:0000313" key="7">
    <source>
        <dbReference type="Proteomes" id="UP000194903"/>
    </source>
</evidence>
<accession>A0A252F607</accession>
<comment type="caution">
    <text evidence="6">The sequence shown here is derived from an EMBL/GenBank/DDBJ whole genome shotgun (WGS) entry which is preliminary data.</text>
</comment>
<dbReference type="EC" id="3.5.1.28" evidence="2"/>
<evidence type="ECO:0000256" key="2">
    <source>
        <dbReference type="ARBA" id="ARBA00011901"/>
    </source>
</evidence>
<feature type="domain" description="N-acetylmuramoyl-L-alanine amidase" evidence="5">
    <location>
        <begin position="44"/>
        <end position="177"/>
    </location>
</feature>
<organism evidence="6 7">
    <name type="scientific">Butyricicoccus porcorum</name>
    <dbReference type="NCBI Taxonomy" id="1945634"/>
    <lineage>
        <taxon>Bacteria</taxon>
        <taxon>Bacillati</taxon>
        <taxon>Bacillota</taxon>
        <taxon>Clostridia</taxon>
        <taxon>Eubacteriales</taxon>
        <taxon>Butyricicoccaceae</taxon>
        <taxon>Butyricicoccus</taxon>
    </lineage>
</organism>
<proteinExistence type="predicted"/>
<evidence type="ECO:0000256" key="3">
    <source>
        <dbReference type="ARBA" id="ARBA00022801"/>
    </source>
</evidence>
<dbReference type="InterPro" id="IPR051206">
    <property type="entry name" value="NAMLAA_amidase_2"/>
</dbReference>
<dbReference type="GO" id="GO:0008745">
    <property type="term" value="F:N-acetylmuramoyl-L-alanine amidase activity"/>
    <property type="evidence" value="ECO:0007669"/>
    <property type="project" value="UniProtKB-EC"/>
</dbReference>
<reference evidence="6 7" key="1">
    <citation type="submission" date="2017-05" db="EMBL/GenBank/DDBJ databases">
        <title>Butyricicoccus porcorum sp. nov. a butyrate-producing bacterium from the swine intestinal tract.</title>
        <authorList>
            <person name="Trachsel J."/>
            <person name="Humphrey S."/>
            <person name="Allen H.K."/>
        </authorList>
    </citation>
    <scope>NUCLEOTIDE SEQUENCE [LARGE SCALE GENOMIC DNA]</scope>
    <source>
        <strain evidence="6">BB10</strain>
    </source>
</reference>
<evidence type="ECO:0000259" key="5">
    <source>
        <dbReference type="SMART" id="SM00644"/>
    </source>
</evidence>
<keyword evidence="3" id="KW-0378">Hydrolase</keyword>
<evidence type="ECO:0000256" key="1">
    <source>
        <dbReference type="ARBA" id="ARBA00001561"/>
    </source>
</evidence>
<dbReference type="GO" id="GO:0009254">
    <property type="term" value="P:peptidoglycan turnover"/>
    <property type="evidence" value="ECO:0007669"/>
    <property type="project" value="TreeGrafter"/>
</dbReference>
<gene>
    <name evidence="6" type="ORF">CBW42_03915</name>
</gene>